<dbReference type="Pfam" id="PF08190">
    <property type="entry name" value="PIH1"/>
    <property type="match status" value="1"/>
</dbReference>
<dbReference type="Proteomes" id="UP000031668">
    <property type="component" value="Unassembled WGS sequence"/>
</dbReference>
<keyword evidence="5" id="KW-1185">Reference proteome</keyword>
<dbReference type="GO" id="GO:0097255">
    <property type="term" value="C:R2TP complex"/>
    <property type="evidence" value="ECO:0007669"/>
    <property type="project" value="TreeGrafter"/>
</dbReference>
<dbReference type="GO" id="GO:0005737">
    <property type="term" value="C:cytoplasm"/>
    <property type="evidence" value="ECO:0007669"/>
    <property type="project" value="TreeGrafter"/>
</dbReference>
<accession>A0A0C2M3E7</accession>
<dbReference type="GO" id="GO:0000492">
    <property type="term" value="P:box C/D snoRNP assembly"/>
    <property type="evidence" value="ECO:0007669"/>
    <property type="project" value="TreeGrafter"/>
</dbReference>
<dbReference type="InterPro" id="IPR050734">
    <property type="entry name" value="PIH1/Kintoun_subfamily"/>
</dbReference>
<dbReference type="PANTHER" id="PTHR22997">
    <property type="entry name" value="PIH1 DOMAIN-CONTAINING PROTEIN 1"/>
    <property type="match status" value="1"/>
</dbReference>
<dbReference type="AlphaFoldDB" id="A0A0C2M3E7"/>
<comment type="similarity">
    <text evidence="1">Belongs to the PIH1 family.</text>
</comment>
<feature type="domain" description="PIH1 N-terminal" evidence="3">
    <location>
        <begin position="36"/>
        <end position="113"/>
    </location>
</feature>
<sequence length="246" mass="28417">MKFVSRDYQLAMARNFLDFDDTPSIKRKFLFDDDSEKSETDKDAVIFPRPIFCLKSQDKNRNKIFINFCISDVIPEPPIMNEYEINNLAGKGFRYCIPAKMGLLRDELDNDGEGFPKPLNVSRVPPKLIEDITDKVMDKKSAKHDIFIDITWRFVQLDSTHIIMIFKFADPEDLKDNIKLFISDKCLKMTHKNRNGVLSNFLLVLPFLVDVSKSSTTFDRSSNELKINFELSHMKSSEPLNSITSS</sequence>
<dbReference type="GO" id="GO:0006364">
    <property type="term" value="P:rRNA processing"/>
    <property type="evidence" value="ECO:0007669"/>
    <property type="project" value="TreeGrafter"/>
</dbReference>
<evidence type="ECO:0000259" key="3">
    <source>
        <dbReference type="Pfam" id="PF08190"/>
    </source>
</evidence>
<protein>
    <submittedName>
        <fullName evidence="4">PIH1 domain-containing protein 1</fullName>
    </submittedName>
</protein>
<dbReference type="PANTHER" id="PTHR22997:SF0">
    <property type="entry name" value="PIH1 DOMAIN-CONTAINING PROTEIN 1"/>
    <property type="match status" value="1"/>
</dbReference>
<evidence type="ECO:0000256" key="2">
    <source>
        <dbReference type="ARBA" id="ARBA00046233"/>
    </source>
</evidence>
<gene>
    <name evidence="4" type="ORF">RF11_07128</name>
</gene>
<reference evidence="4 5" key="1">
    <citation type="journal article" date="2014" name="Genome Biol. Evol.">
        <title>The genome of the myxosporean Thelohanellus kitauei shows adaptations to nutrient acquisition within its fish host.</title>
        <authorList>
            <person name="Yang Y."/>
            <person name="Xiong J."/>
            <person name="Zhou Z."/>
            <person name="Huo F."/>
            <person name="Miao W."/>
            <person name="Ran C."/>
            <person name="Liu Y."/>
            <person name="Zhang J."/>
            <person name="Feng J."/>
            <person name="Wang M."/>
            <person name="Wang M."/>
            <person name="Wang L."/>
            <person name="Yao B."/>
        </authorList>
    </citation>
    <scope>NUCLEOTIDE SEQUENCE [LARGE SCALE GENOMIC DNA]</scope>
    <source>
        <strain evidence="4">Wuqing</strain>
    </source>
</reference>
<comment type="caution">
    <text evidence="4">The sequence shown here is derived from an EMBL/GenBank/DDBJ whole genome shotgun (WGS) entry which is preliminary data.</text>
</comment>
<dbReference type="OrthoDB" id="5135119at2759"/>
<comment type="function">
    <text evidence="2">Involved in the assembly of C/D box small nucleolar ribonucleoprotein (snoRNP) particles. Recruits the SWI/SNF complex to the core promoter of rRNA genes and enhances pre-rRNA transcription. Mediates interaction of TELO2 with the R2TP complex which is necessary for the stability of MTOR and SMG1. Positively regulates the assembly and activity of the mTORC1 complex.</text>
</comment>
<evidence type="ECO:0000313" key="5">
    <source>
        <dbReference type="Proteomes" id="UP000031668"/>
    </source>
</evidence>
<dbReference type="EMBL" id="JWZT01005330">
    <property type="protein sequence ID" value="KII61550.1"/>
    <property type="molecule type" value="Genomic_DNA"/>
</dbReference>
<proteinExistence type="inferred from homology"/>
<evidence type="ECO:0000313" key="4">
    <source>
        <dbReference type="EMBL" id="KII61550.1"/>
    </source>
</evidence>
<dbReference type="InterPro" id="IPR012981">
    <property type="entry name" value="PIH1_N"/>
</dbReference>
<name>A0A0C2M3E7_THEKT</name>
<organism evidence="4 5">
    <name type="scientific">Thelohanellus kitauei</name>
    <name type="common">Myxosporean</name>
    <dbReference type="NCBI Taxonomy" id="669202"/>
    <lineage>
        <taxon>Eukaryota</taxon>
        <taxon>Metazoa</taxon>
        <taxon>Cnidaria</taxon>
        <taxon>Myxozoa</taxon>
        <taxon>Myxosporea</taxon>
        <taxon>Bivalvulida</taxon>
        <taxon>Platysporina</taxon>
        <taxon>Myxobolidae</taxon>
        <taxon>Thelohanellus</taxon>
    </lineage>
</organism>
<evidence type="ECO:0000256" key="1">
    <source>
        <dbReference type="ARBA" id="ARBA00008511"/>
    </source>
</evidence>
<dbReference type="GO" id="GO:1990904">
    <property type="term" value="C:ribonucleoprotein complex"/>
    <property type="evidence" value="ECO:0007669"/>
    <property type="project" value="TreeGrafter"/>
</dbReference>